<dbReference type="InterPro" id="IPR036075">
    <property type="entry name" value="ARMT-1-like_metal-bd_sf"/>
</dbReference>
<evidence type="ECO:0000313" key="9">
    <source>
        <dbReference type="EMBL" id="EDX78034.1"/>
    </source>
</evidence>
<reference evidence="9 10" key="1">
    <citation type="submission" date="2008-07" db="EMBL/GenBank/DDBJ databases">
        <authorList>
            <person name="Tandeau de Marsac N."/>
            <person name="Ferriera S."/>
            <person name="Johnson J."/>
            <person name="Kravitz S."/>
            <person name="Beeson K."/>
            <person name="Sutton G."/>
            <person name="Rogers Y.-H."/>
            <person name="Friedman R."/>
            <person name="Frazier M."/>
            <person name="Venter J.C."/>
        </authorList>
    </citation>
    <scope>NUCLEOTIDE SEQUENCE [LARGE SCALE GENOMIC DNA]</scope>
    <source>
        <strain evidence="9 10">PCC 7420</strain>
    </source>
</reference>
<keyword evidence="4" id="KW-0479">Metal-binding</keyword>
<keyword evidence="5" id="KW-0378">Hydrolase</keyword>
<name>B4VIE2_9CYAN</name>
<evidence type="ECO:0000256" key="3">
    <source>
        <dbReference type="ARBA" id="ARBA00009519"/>
    </source>
</evidence>
<dbReference type="RefSeq" id="WP_006098470.1">
    <property type="nucleotide sequence ID" value="NZ_DS989842.1"/>
</dbReference>
<evidence type="ECO:0000256" key="7">
    <source>
        <dbReference type="ARBA" id="ARBA00048809"/>
    </source>
</evidence>
<dbReference type="GO" id="GO:0016791">
    <property type="term" value="F:phosphatase activity"/>
    <property type="evidence" value="ECO:0007669"/>
    <property type="project" value="TreeGrafter"/>
</dbReference>
<dbReference type="PANTHER" id="PTHR12260:SF6">
    <property type="entry name" value="DAMAGE-CONTROL PHOSPHATASE ARMT1"/>
    <property type="match status" value="1"/>
</dbReference>
<dbReference type="EMBL" id="DS989842">
    <property type="protein sequence ID" value="EDX78034.1"/>
    <property type="molecule type" value="Genomic_DNA"/>
</dbReference>
<dbReference type="InterPro" id="IPR039763">
    <property type="entry name" value="ARMT1"/>
</dbReference>
<dbReference type="HOGENOM" id="CLU_030117_3_0_3"/>
<keyword evidence="10" id="KW-1185">Reference proteome</keyword>
<dbReference type="OrthoDB" id="146189at2"/>
<accession>B4VIE2</accession>
<keyword evidence="6" id="KW-0464">Manganese</keyword>
<dbReference type="eggNOG" id="COG1578">
    <property type="taxonomic scope" value="Bacteria"/>
</dbReference>
<evidence type="ECO:0000259" key="8">
    <source>
        <dbReference type="Pfam" id="PF01937"/>
    </source>
</evidence>
<dbReference type="InterPro" id="IPR002791">
    <property type="entry name" value="ARMT1-like_metal-bd"/>
</dbReference>
<dbReference type="Gene3D" id="1.20.930.60">
    <property type="match status" value="1"/>
</dbReference>
<dbReference type="Pfam" id="PF01937">
    <property type="entry name" value="ARMT1-like_dom"/>
    <property type="match status" value="1"/>
</dbReference>
<evidence type="ECO:0000256" key="5">
    <source>
        <dbReference type="ARBA" id="ARBA00022801"/>
    </source>
</evidence>
<dbReference type="PANTHER" id="PTHR12260">
    <property type="entry name" value="DAMAGE-CONTROL PHOSPHATASE ARMT1"/>
    <property type="match status" value="1"/>
</dbReference>
<evidence type="ECO:0000256" key="2">
    <source>
        <dbReference type="ARBA" id="ARBA00001936"/>
    </source>
</evidence>
<dbReference type="AlphaFoldDB" id="B4VIE2"/>
<dbReference type="STRING" id="118168.MC7420_7772"/>
<dbReference type="GO" id="GO:0046872">
    <property type="term" value="F:metal ion binding"/>
    <property type="evidence" value="ECO:0007669"/>
    <property type="project" value="UniProtKB-KW"/>
</dbReference>
<protein>
    <recommendedName>
        <fullName evidence="8">Damage-control phosphatase ARMT1-like metal-binding domain-containing protein</fullName>
    </recommendedName>
</protein>
<proteinExistence type="inferred from homology"/>
<dbReference type="SUPFAM" id="SSF111321">
    <property type="entry name" value="AF1104-like"/>
    <property type="match status" value="1"/>
</dbReference>
<comment type="catalytic activity">
    <reaction evidence="7">
        <text>beta-D-fructose 6-phosphate = dihydroxyacetone + D-glyceraldehyde 3-phosphate</text>
        <dbReference type="Rhea" id="RHEA:28002"/>
        <dbReference type="ChEBI" id="CHEBI:16016"/>
        <dbReference type="ChEBI" id="CHEBI:57634"/>
        <dbReference type="ChEBI" id="CHEBI:59776"/>
    </reaction>
</comment>
<comment type="similarity">
    <text evidence="3">Belongs to the damage-control phosphatase family. Sugar phosphate phosphatase III subfamily.</text>
</comment>
<evidence type="ECO:0000256" key="6">
    <source>
        <dbReference type="ARBA" id="ARBA00023211"/>
    </source>
</evidence>
<evidence type="ECO:0000256" key="1">
    <source>
        <dbReference type="ARBA" id="ARBA00001326"/>
    </source>
</evidence>
<gene>
    <name evidence="9" type="ORF">MC7420_7772</name>
</gene>
<evidence type="ECO:0000313" key="10">
    <source>
        <dbReference type="Proteomes" id="UP000003835"/>
    </source>
</evidence>
<comment type="catalytic activity">
    <reaction evidence="1">
        <text>beta-D-fructose 1-phosphate + H2O = D-fructose + phosphate</text>
        <dbReference type="Rhea" id="RHEA:35603"/>
        <dbReference type="ChEBI" id="CHEBI:15377"/>
        <dbReference type="ChEBI" id="CHEBI:37721"/>
        <dbReference type="ChEBI" id="CHEBI:43474"/>
        <dbReference type="ChEBI" id="CHEBI:138881"/>
    </reaction>
</comment>
<feature type="domain" description="Damage-control phosphatase ARMT1-like metal-binding" evidence="8">
    <location>
        <begin position="26"/>
        <end position="383"/>
    </location>
</feature>
<evidence type="ECO:0000256" key="4">
    <source>
        <dbReference type="ARBA" id="ARBA00022723"/>
    </source>
</evidence>
<comment type="cofactor">
    <cofactor evidence="2">
        <name>Mn(2+)</name>
        <dbReference type="ChEBI" id="CHEBI:29035"/>
    </cofactor>
</comment>
<dbReference type="Proteomes" id="UP000003835">
    <property type="component" value="Unassembled WGS sequence"/>
</dbReference>
<dbReference type="GO" id="GO:0006974">
    <property type="term" value="P:DNA damage response"/>
    <property type="evidence" value="ECO:0007669"/>
    <property type="project" value="TreeGrafter"/>
</dbReference>
<dbReference type="Gene3D" id="3.40.50.10880">
    <property type="entry name" value="Uncharacterised protein PF01937, DUF89, domain 3"/>
    <property type="match status" value="1"/>
</dbReference>
<organism evidence="9 10">
    <name type="scientific">Coleofasciculus chthonoplastes PCC 7420</name>
    <dbReference type="NCBI Taxonomy" id="118168"/>
    <lineage>
        <taxon>Bacteria</taxon>
        <taxon>Bacillati</taxon>
        <taxon>Cyanobacteriota</taxon>
        <taxon>Cyanophyceae</taxon>
        <taxon>Coleofasciculales</taxon>
        <taxon>Coleofasciculaceae</taxon>
        <taxon>Coleofasciculus</taxon>
    </lineage>
</organism>
<sequence length="410" mass="47298">MSPTKPCIPIPPPLMMSEEGSFAHQTLTQRWVTIIERAIASNNYPASITQNLENLRQELPYGIVRSLEDETQPDLEAWNTYMSPYQGKRWIDIPWYPAEVYLYRRILEATHYFQPGKWHRVDPFEPQKHSSLAKVMSAIETMSGKINTFVDAQGKWNRIDLIALFYFALWGNRIDLSLFPTDAGESQRMNIEAYREQANLLVDHTPQIADHIAHLKGVRIDLIVDNAGFELFCDLCVADFFVNSGIAQPVYLHLKPHPVLVSDAMIKDVDHTINVLCHHSHQDVQSLGKRLKNHIDNGNIICCEDSYWTAPLAFWDMPESWRSELNQSQLVMIKGDANYRRLLGDRQWDYTTPWEDIVCYFPAPFAALRTFKAEVAAGLKPAQIKRLNQDDPQWLTNGQWGVIQFFNPRQ</sequence>